<comment type="caution">
    <text evidence="4">The sequence shown here is derived from an EMBL/GenBank/DDBJ whole genome shotgun (WGS) entry which is preliminary data.</text>
</comment>
<keyword evidence="5" id="KW-1185">Reference proteome</keyword>
<proteinExistence type="predicted"/>
<dbReference type="InterPro" id="IPR028976">
    <property type="entry name" value="CheC-like_sf"/>
</dbReference>
<dbReference type="SUPFAM" id="SSF103039">
    <property type="entry name" value="CheC-like"/>
    <property type="match status" value="1"/>
</dbReference>
<organism evidence="4 5">
    <name type="scientific">Haloarcula onubensis</name>
    <dbReference type="NCBI Taxonomy" id="2950539"/>
    <lineage>
        <taxon>Archaea</taxon>
        <taxon>Methanobacteriati</taxon>
        <taxon>Methanobacteriota</taxon>
        <taxon>Stenosarchaea group</taxon>
        <taxon>Halobacteria</taxon>
        <taxon>Halobacteriales</taxon>
        <taxon>Haloarculaceae</taxon>
        <taxon>Haloarcula</taxon>
    </lineage>
</organism>
<dbReference type="InterPro" id="IPR007597">
    <property type="entry name" value="CheC"/>
</dbReference>
<accession>A0ABU2FS77</accession>
<dbReference type="PANTHER" id="PTHR43693">
    <property type="entry name" value="PROTEIN PHOSPHATASE CHEZ"/>
    <property type="match status" value="1"/>
</dbReference>
<evidence type="ECO:0000313" key="4">
    <source>
        <dbReference type="EMBL" id="MDS0283264.1"/>
    </source>
</evidence>
<dbReference type="PANTHER" id="PTHR43693:SF1">
    <property type="entry name" value="PROTEIN PHOSPHATASE CHEZ"/>
    <property type="match status" value="1"/>
</dbReference>
<dbReference type="RefSeq" id="WP_310901096.1">
    <property type="nucleotide sequence ID" value="NZ_JAMQOS010000004.1"/>
</dbReference>
<evidence type="ECO:0000256" key="1">
    <source>
        <dbReference type="ARBA" id="ARBA00022500"/>
    </source>
</evidence>
<name>A0ABU2FS77_9EURY</name>
<protein>
    <submittedName>
        <fullName evidence="4">Chemotaxis protein CheC</fullName>
    </submittedName>
</protein>
<dbReference type="EMBL" id="JAMQOS010000004">
    <property type="protein sequence ID" value="MDS0283264.1"/>
    <property type="molecule type" value="Genomic_DNA"/>
</dbReference>
<dbReference type="Proteomes" id="UP001268864">
    <property type="component" value="Unassembled WGS sequence"/>
</dbReference>
<keyword evidence="1" id="KW-0145">Chemotaxis</keyword>
<evidence type="ECO:0000259" key="3">
    <source>
        <dbReference type="Pfam" id="PF04509"/>
    </source>
</evidence>
<gene>
    <name evidence="4" type="ORF">NDI86_14125</name>
</gene>
<dbReference type="Pfam" id="PF04509">
    <property type="entry name" value="CheC"/>
    <property type="match status" value="1"/>
</dbReference>
<sequence>MTFPPSTAREIAELMTGQSCEDGITDFHRSALQEMCNILTSGFIDGIANTLETTIDMGTPTLDHSSGAALSEKALSHVRKDATAIVLDSVVDVADSDTDFGIRIFLVPDPGAFVNLIDMLDMDLGESAGDQPAES</sequence>
<evidence type="ECO:0000313" key="5">
    <source>
        <dbReference type="Proteomes" id="UP001268864"/>
    </source>
</evidence>
<dbReference type="Gene3D" id="3.40.1550.10">
    <property type="entry name" value="CheC-like"/>
    <property type="match status" value="1"/>
</dbReference>
<feature type="domain" description="CheC-like protein" evidence="3">
    <location>
        <begin position="27"/>
        <end position="62"/>
    </location>
</feature>
<keyword evidence="2" id="KW-0378">Hydrolase</keyword>
<reference evidence="4 5" key="1">
    <citation type="submission" date="2022-06" db="EMBL/GenBank/DDBJ databases">
        <title>Halomicroarcula sp. a new haloarchaeum isolate from saline soil.</title>
        <authorList>
            <person name="Strakova D."/>
            <person name="Galisteo C."/>
            <person name="Sanchez-Porro C."/>
            <person name="Ventosa A."/>
        </authorList>
    </citation>
    <scope>NUCLEOTIDE SEQUENCE [LARGE SCALE GENOMIC DNA]</scope>
    <source>
        <strain evidence="4 5">S3CR25-11</strain>
    </source>
</reference>
<dbReference type="InterPro" id="IPR050992">
    <property type="entry name" value="CheZ_family_phosphatases"/>
</dbReference>
<evidence type="ECO:0000256" key="2">
    <source>
        <dbReference type="ARBA" id="ARBA00022801"/>
    </source>
</evidence>